<keyword evidence="3" id="KW-1185">Reference proteome</keyword>
<accession>A0A1H6XYT2</accession>
<dbReference type="STRING" id="667676.SAMN05192539_1009131"/>
<dbReference type="EMBL" id="FNYE01000009">
    <property type="protein sequence ID" value="SEJ33346.1"/>
    <property type="molecule type" value="Genomic_DNA"/>
</dbReference>
<sequence>MARYIEWQDRRAHAKSPSIMQRSVRSGLLAGALAAVVAGWRAAAEGSSAIAPINAVTHCLWPHRAFAETRFSARFSLTGFAIHEASAVLWAMLFEGLRDRLSRGSSRRDAVAVATAATATAATAYVVDYHLVPERLTPGFDAHLSNRSLAAVYIALAAGLAAAALLGGSRSDD</sequence>
<proteinExistence type="predicted"/>
<reference evidence="3" key="1">
    <citation type="submission" date="2016-10" db="EMBL/GenBank/DDBJ databases">
        <authorList>
            <person name="Varghese N."/>
            <person name="Submissions S."/>
        </authorList>
    </citation>
    <scope>NUCLEOTIDE SEQUENCE [LARGE SCALE GENOMIC DNA]</scope>
    <source>
        <strain evidence="3">LMG 26031</strain>
    </source>
</reference>
<evidence type="ECO:0000256" key="1">
    <source>
        <dbReference type="SAM" id="Phobius"/>
    </source>
</evidence>
<feature type="transmembrane region" description="Helical" evidence="1">
    <location>
        <begin position="147"/>
        <end position="167"/>
    </location>
</feature>
<keyword evidence="1" id="KW-0812">Transmembrane</keyword>
<keyword evidence="1" id="KW-0472">Membrane</keyword>
<evidence type="ECO:0000313" key="3">
    <source>
        <dbReference type="Proteomes" id="UP000198866"/>
    </source>
</evidence>
<name>A0A1H6XYT2_9BURK</name>
<dbReference type="RefSeq" id="WP_090865945.1">
    <property type="nucleotide sequence ID" value="NZ_FNYE01000009.1"/>
</dbReference>
<dbReference type="AlphaFoldDB" id="A0A1H6XYT2"/>
<protein>
    <submittedName>
        <fullName evidence="2">Uncharacterized protein</fullName>
    </submittedName>
</protein>
<organism evidence="2 3">
    <name type="scientific">Paraburkholderia diazotrophica</name>
    <dbReference type="NCBI Taxonomy" id="667676"/>
    <lineage>
        <taxon>Bacteria</taxon>
        <taxon>Pseudomonadati</taxon>
        <taxon>Pseudomonadota</taxon>
        <taxon>Betaproteobacteria</taxon>
        <taxon>Burkholderiales</taxon>
        <taxon>Burkholderiaceae</taxon>
        <taxon>Paraburkholderia</taxon>
    </lineage>
</organism>
<gene>
    <name evidence="2" type="ORF">SAMN05192539_1009131</name>
</gene>
<dbReference type="OrthoDB" id="288267at2"/>
<feature type="transmembrane region" description="Helical" evidence="1">
    <location>
        <begin position="109"/>
        <end position="127"/>
    </location>
</feature>
<keyword evidence="1" id="KW-1133">Transmembrane helix</keyword>
<dbReference type="Proteomes" id="UP000198866">
    <property type="component" value="Unassembled WGS sequence"/>
</dbReference>
<evidence type="ECO:0000313" key="2">
    <source>
        <dbReference type="EMBL" id="SEJ33346.1"/>
    </source>
</evidence>